<accession>A0A7X2S3R1</accession>
<reference evidence="2 3" key="1">
    <citation type="journal article" date="2017" name="Int. J. Syst. Evol. Microbiol.">
        <title>Bacillus mangrovi sp. nov., isolated from a sediment sample from a mangrove forest.</title>
        <authorList>
            <person name="Gupta V."/>
            <person name="Singh P.K."/>
            <person name="Korpole S."/>
            <person name="Tanuku N.R.S."/>
            <person name="Pinnaka A.K."/>
        </authorList>
    </citation>
    <scope>NUCLEOTIDE SEQUENCE [LARGE SCALE GENOMIC DNA]</scope>
    <source>
        <strain evidence="2 3">KCTC 33872</strain>
    </source>
</reference>
<sequence length="189" mass="21299">MEDLNMKIRSVVAASTIFFFSFGAPAVGETAAPTIKPAQAAETVNKAETVDNTEKVNKTETTLELLQDAYQKQISLGNEERSKQEMKEVLEPYFTEKMADVYLKHNAVKGEKEYIVYGTDFPILSIPFFAYDSSTKIKDLGNKKIVYQYFEKTDEGPVTYEGHYESVTLVKEDGHWKVASISESLTEPK</sequence>
<name>A0A7X2S3R1_9BACI</name>
<dbReference type="Pfam" id="PF13158">
    <property type="entry name" value="DUF3993"/>
    <property type="match status" value="1"/>
</dbReference>
<dbReference type="OrthoDB" id="2680601at2"/>
<keyword evidence="3" id="KW-1185">Reference proteome</keyword>
<organism evidence="2 3">
    <name type="scientific">Metabacillus mangrovi</name>
    <dbReference type="NCBI Taxonomy" id="1491830"/>
    <lineage>
        <taxon>Bacteria</taxon>
        <taxon>Bacillati</taxon>
        <taxon>Bacillota</taxon>
        <taxon>Bacilli</taxon>
        <taxon>Bacillales</taxon>
        <taxon>Bacillaceae</taxon>
        <taxon>Metabacillus</taxon>
    </lineage>
</organism>
<feature type="signal peptide" evidence="1">
    <location>
        <begin position="1"/>
        <end position="26"/>
    </location>
</feature>
<evidence type="ECO:0000256" key="1">
    <source>
        <dbReference type="SAM" id="SignalP"/>
    </source>
</evidence>
<proteinExistence type="predicted"/>
<feature type="chain" id="PRO_5039546446" evidence="1">
    <location>
        <begin position="27"/>
        <end position="189"/>
    </location>
</feature>
<evidence type="ECO:0000313" key="2">
    <source>
        <dbReference type="EMBL" id="MTH53102.1"/>
    </source>
</evidence>
<protein>
    <submittedName>
        <fullName evidence="2">DUF3993 domain-containing protein</fullName>
    </submittedName>
</protein>
<dbReference type="InterPro" id="IPR025056">
    <property type="entry name" value="DUF3993"/>
</dbReference>
<dbReference type="Proteomes" id="UP000434639">
    <property type="component" value="Unassembled WGS sequence"/>
</dbReference>
<evidence type="ECO:0000313" key="3">
    <source>
        <dbReference type="Proteomes" id="UP000434639"/>
    </source>
</evidence>
<dbReference type="EMBL" id="WMIB01000004">
    <property type="protein sequence ID" value="MTH53102.1"/>
    <property type="molecule type" value="Genomic_DNA"/>
</dbReference>
<comment type="caution">
    <text evidence="2">The sequence shown here is derived from an EMBL/GenBank/DDBJ whole genome shotgun (WGS) entry which is preliminary data.</text>
</comment>
<dbReference type="AlphaFoldDB" id="A0A7X2S3R1"/>
<gene>
    <name evidence="2" type="ORF">GKZ89_06725</name>
</gene>
<dbReference type="Gene3D" id="3.10.450.50">
    <property type="match status" value="1"/>
</dbReference>
<keyword evidence="1" id="KW-0732">Signal</keyword>